<dbReference type="InterPro" id="IPR003784">
    <property type="entry name" value="BioY"/>
</dbReference>
<evidence type="ECO:0000256" key="4">
    <source>
        <dbReference type="ARBA" id="ARBA00022475"/>
    </source>
</evidence>
<keyword evidence="5 8" id="KW-0812">Transmembrane</keyword>
<evidence type="ECO:0000256" key="3">
    <source>
        <dbReference type="ARBA" id="ARBA00022448"/>
    </source>
</evidence>
<feature type="non-terminal residue" evidence="9">
    <location>
        <position position="1"/>
    </location>
</feature>
<dbReference type="Pfam" id="PF02632">
    <property type="entry name" value="BioY"/>
    <property type="match status" value="1"/>
</dbReference>
<dbReference type="PANTHER" id="PTHR34295">
    <property type="entry name" value="BIOTIN TRANSPORTER BIOY"/>
    <property type="match status" value="1"/>
</dbReference>
<comment type="subcellular location">
    <subcellularLocation>
        <location evidence="1">Cell membrane</location>
        <topology evidence="1">Multi-pass membrane protein</topology>
    </subcellularLocation>
</comment>
<gene>
    <name evidence="9" type="ORF">LB359_15730</name>
</gene>
<name>A0AAW4YCQ5_STAAU</name>
<keyword evidence="7 8" id="KW-0472">Membrane</keyword>
<evidence type="ECO:0000256" key="2">
    <source>
        <dbReference type="ARBA" id="ARBA00010692"/>
    </source>
</evidence>
<keyword evidence="3" id="KW-0813">Transport</keyword>
<dbReference type="Proteomes" id="UP001200271">
    <property type="component" value="Unassembled WGS sequence"/>
</dbReference>
<feature type="transmembrane region" description="Helical" evidence="8">
    <location>
        <begin position="12"/>
        <end position="29"/>
    </location>
</feature>
<proteinExistence type="inferred from homology"/>
<reference evidence="9" key="1">
    <citation type="journal article" date="2021" name="Front Med (Lausanne)">
        <title>The Prevalence and Determinants of Fusidic Acid Resistance Among Methicillin-Resistant Staphylococcus aureus Clinical Isolates in China.</title>
        <authorList>
            <person name="Zhao H."/>
            <person name="Wang X."/>
            <person name="Wang B."/>
            <person name="Xu Y."/>
            <person name="Rao L."/>
            <person name="Wan B."/>
            <person name="Guo Y."/>
            <person name="Wu X."/>
            <person name="Yu J."/>
            <person name="Chen L."/>
            <person name="Li M."/>
            <person name="Yu F."/>
        </authorList>
    </citation>
    <scope>NUCLEOTIDE SEQUENCE</scope>
    <source>
        <strain evidence="9">NC-4</strain>
    </source>
</reference>
<evidence type="ECO:0000256" key="5">
    <source>
        <dbReference type="ARBA" id="ARBA00022692"/>
    </source>
</evidence>
<organism evidence="9 10">
    <name type="scientific">Staphylococcus aureus</name>
    <dbReference type="NCBI Taxonomy" id="1280"/>
    <lineage>
        <taxon>Bacteria</taxon>
        <taxon>Bacillati</taxon>
        <taxon>Bacillota</taxon>
        <taxon>Bacilli</taxon>
        <taxon>Bacillales</taxon>
        <taxon>Staphylococcaceae</taxon>
        <taxon>Staphylococcus</taxon>
    </lineage>
</organism>
<evidence type="ECO:0000256" key="8">
    <source>
        <dbReference type="SAM" id="Phobius"/>
    </source>
</evidence>
<feature type="transmembrane region" description="Helical" evidence="8">
    <location>
        <begin position="67"/>
        <end position="84"/>
    </location>
</feature>
<accession>A0AAW4YCQ5</accession>
<reference evidence="9" key="2">
    <citation type="submission" date="2023-08" db="EMBL/GenBank/DDBJ databases">
        <authorList>
            <person name="Zhao H."/>
            <person name="Wang X."/>
        </authorList>
    </citation>
    <scope>NUCLEOTIDE SEQUENCE</scope>
    <source>
        <strain evidence="9">NC-4</strain>
    </source>
</reference>
<dbReference type="EMBL" id="JAIUEN010000271">
    <property type="protein sequence ID" value="MCE3363709.1"/>
    <property type="molecule type" value="Genomic_DNA"/>
</dbReference>
<evidence type="ECO:0000256" key="6">
    <source>
        <dbReference type="ARBA" id="ARBA00022989"/>
    </source>
</evidence>
<feature type="non-terminal residue" evidence="9">
    <location>
        <position position="87"/>
    </location>
</feature>
<keyword evidence="4" id="KW-1003">Cell membrane</keyword>
<sequence>AGVILGRKYGTLSVIVFLLLVVAGLPLLSGGRGGIGVFAGPSAGFLLLYPVVAFMIGAIRDRFINEINFWILFVGILVFGVIALDVI</sequence>
<dbReference type="GO" id="GO:0015225">
    <property type="term" value="F:biotin transmembrane transporter activity"/>
    <property type="evidence" value="ECO:0007669"/>
    <property type="project" value="InterPro"/>
</dbReference>
<comment type="caution">
    <text evidence="9">The sequence shown here is derived from an EMBL/GenBank/DDBJ whole genome shotgun (WGS) entry which is preliminary data.</text>
</comment>
<comment type="similarity">
    <text evidence="2">Belongs to the BioY family.</text>
</comment>
<evidence type="ECO:0000313" key="9">
    <source>
        <dbReference type="EMBL" id="MCE3363709.1"/>
    </source>
</evidence>
<dbReference type="Gene3D" id="1.10.1760.20">
    <property type="match status" value="1"/>
</dbReference>
<evidence type="ECO:0000256" key="7">
    <source>
        <dbReference type="ARBA" id="ARBA00023136"/>
    </source>
</evidence>
<dbReference type="PANTHER" id="PTHR34295:SF4">
    <property type="entry name" value="BIOTIN TRANSPORTER BIOY-RELATED"/>
    <property type="match status" value="1"/>
</dbReference>
<evidence type="ECO:0000313" key="10">
    <source>
        <dbReference type="Proteomes" id="UP001200271"/>
    </source>
</evidence>
<keyword evidence="6 8" id="KW-1133">Transmembrane helix</keyword>
<evidence type="ECO:0000256" key="1">
    <source>
        <dbReference type="ARBA" id="ARBA00004651"/>
    </source>
</evidence>
<dbReference type="GO" id="GO:0005886">
    <property type="term" value="C:plasma membrane"/>
    <property type="evidence" value="ECO:0007669"/>
    <property type="project" value="UniProtKB-SubCell"/>
</dbReference>
<dbReference type="AlphaFoldDB" id="A0AAW4YCQ5"/>
<feature type="transmembrane region" description="Helical" evidence="8">
    <location>
        <begin position="35"/>
        <end position="55"/>
    </location>
</feature>
<protein>
    <submittedName>
        <fullName evidence="9">Biotin transporter BioY</fullName>
    </submittedName>
</protein>